<dbReference type="Proteomes" id="UP001374584">
    <property type="component" value="Unassembled WGS sequence"/>
</dbReference>
<keyword evidence="2" id="KW-1185">Reference proteome</keyword>
<name>A0AAN9LUQ9_PHACN</name>
<reference evidence="1 2" key="1">
    <citation type="submission" date="2024-01" db="EMBL/GenBank/DDBJ databases">
        <title>The genomes of 5 underutilized Papilionoideae crops provide insights into root nodulation and disease resistanc.</title>
        <authorList>
            <person name="Jiang F."/>
        </authorList>
    </citation>
    <scope>NUCLEOTIDE SEQUENCE [LARGE SCALE GENOMIC DNA]</scope>
    <source>
        <strain evidence="1">JINMINGXINNONG_FW02</strain>
        <tissue evidence="1">Leaves</tissue>
    </source>
</reference>
<dbReference type="EMBL" id="JAYMYR010000009">
    <property type="protein sequence ID" value="KAK7342406.1"/>
    <property type="molecule type" value="Genomic_DNA"/>
</dbReference>
<gene>
    <name evidence="1" type="ORF">VNO80_25357</name>
</gene>
<protein>
    <submittedName>
        <fullName evidence="1">Uncharacterized protein</fullName>
    </submittedName>
</protein>
<sequence>MVLHYSWIVLHQSRMVLHQSWNGSPSLPLSSKGPCDGCPNPSQTPIDIRNCTPSRENLESPRLCMPKFLSYYTNGKEKDRRCKEGKISEYLKDL</sequence>
<dbReference type="AlphaFoldDB" id="A0AAN9LUQ9"/>
<organism evidence="1 2">
    <name type="scientific">Phaseolus coccineus</name>
    <name type="common">Scarlet runner bean</name>
    <name type="synonym">Phaseolus multiflorus</name>
    <dbReference type="NCBI Taxonomy" id="3886"/>
    <lineage>
        <taxon>Eukaryota</taxon>
        <taxon>Viridiplantae</taxon>
        <taxon>Streptophyta</taxon>
        <taxon>Embryophyta</taxon>
        <taxon>Tracheophyta</taxon>
        <taxon>Spermatophyta</taxon>
        <taxon>Magnoliopsida</taxon>
        <taxon>eudicotyledons</taxon>
        <taxon>Gunneridae</taxon>
        <taxon>Pentapetalae</taxon>
        <taxon>rosids</taxon>
        <taxon>fabids</taxon>
        <taxon>Fabales</taxon>
        <taxon>Fabaceae</taxon>
        <taxon>Papilionoideae</taxon>
        <taxon>50 kb inversion clade</taxon>
        <taxon>NPAAA clade</taxon>
        <taxon>indigoferoid/millettioid clade</taxon>
        <taxon>Phaseoleae</taxon>
        <taxon>Phaseolus</taxon>
    </lineage>
</organism>
<evidence type="ECO:0000313" key="2">
    <source>
        <dbReference type="Proteomes" id="UP001374584"/>
    </source>
</evidence>
<comment type="caution">
    <text evidence="1">The sequence shown here is derived from an EMBL/GenBank/DDBJ whole genome shotgun (WGS) entry which is preliminary data.</text>
</comment>
<evidence type="ECO:0000313" key="1">
    <source>
        <dbReference type="EMBL" id="KAK7342406.1"/>
    </source>
</evidence>
<proteinExistence type="predicted"/>
<accession>A0AAN9LUQ9</accession>